<evidence type="ECO:0000256" key="1">
    <source>
        <dbReference type="SAM" id="MobiDB-lite"/>
    </source>
</evidence>
<dbReference type="Gramene" id="Zm00001eb233210_T001">
    <property type="protein sequence ID" value="Zm00001eb233210_P001"/>
    <property type="gene ID" value="Zm00001eb233210"/>
</dbReference>
<evidence type="ECO:0000313" key="3">
    <source>
        <dbReference type="Proteomes" id="UP000007305"/>
    </source>
</evidence>
<protein>
    <submittedName>
        <fullName evidence="2">Uncharacterized protein</fullName>
    </submittedName>
</protein>
<reference evidence="2" key="2">
    <citation type="submission" date="2019-07" db="EMBL/GenBank/DDBJ databases">
        <authorList>
            <person name="Seetharam A."/>
            <person name="Woodhouse M."/>
            <person name="Cannon E."/>
        </authorList>
    </citation>
    <scope>NUCLEOTIDE SEQUENCE [LARGE SCALE GENOMIC DNA]</scope>
    <source>
        <strain evidence="2">cv. B73</strain>
    </source>
</reference>
<reference evidence="3" key="1">
    <citation type="journal article" date="2009" name="Science">
        <title>The B73 maize genome: complexity, diversity, and dynamics.</title>
        <authorList>
            <person name="Schnable P.S."/>
            <person name="Ware D."/>
            <person name="Fulton R.S."/>
            <person name="Stein J.C."/>
            <person name="Wei F."/>
            <person name="Pasternak S."/>
            <person name="Liang C."/>
            <person name="Zhang J."/>
            <person name="Fulton L."/>
            <person name="Graves T.A."/>
            <person name="Minx P."/>
            <person name="Reily A.D."/>
            <person name="Courtney L."/>
            <person name="Kruchowski S.S."/>
            <person name="Tomlinson C."/>
            <person name="Strong C."/>
            <person name="Delehaunty K."/>
            <person name="Fronick C."/>
            <person name="Courtney B."/>
            <person name="Rock S.M."/>
            <person name="Belter E."/>
            <person name="Du F."/>
            <person name="Kim K."/>
            <person name="Abbott R.M."/>
            <person name="Cotton M."/>
            <person name="Levy A."/>
            <person name="Marchetto P."/>
            <person name="Ochoa K."/>
            <person name="Jackson S.M."/>
            <person name="Gillam B."/>
            <person name="Chen W."/>
            <person name="Yan L."/>
            <person name="Higginbotham J."/>
            <person name="Cardenas M."/>
            <person name="Waligorski J."/>
            <person name="Applebaum E."/>
            <person name="Phelps L."/>
            <person name="Falcone J."/>
            <person name="Kanchi K."/>
            <person name="Thane T."/>
            <person name="Scimone A."/>
            <person name="Thane N."/>
            <person name="Henke J."/>
            <person name="Wang T."/>
            <person name="Ruppert J."/>
            <person name="Shah N."/>
            <person name="Rotter K."/>
            <person name="Hodges J."/>
            <person name="Ingenthron E."/>
            <person name="Cordes M."/>
            <person name="Kohlberg S."/>
            <person name="Sgro J."/>
            <person name="Delgado B."/>
            <person name="Mead K."/>
            <person name="Chinwalla A."/>
            <person name="Leonard S."/>
            <person name="Crouse K."/>
            <person name="Collura K."/>
            <person name="Kudrna D."/>
            <person name="Currie J."/>
            <person name="He R."/>
            <person name="Angelova A."/>
            <person name="Rajasekar S."/>
            <person name="Mueller T."/>
            <person name="Lomeli R."/>
            <person name="Scara G."/>
            <person name="Ko A."/>
            <person name="Delaney K."/>
            <person name="Wissotski M."/>
            <person name="Lopez G."/>
            <person name="Campos D."/>
            <person name="Braidotti M."/>
            <person name="Ashley E."/>
            <person name="Golser W."/>
            <person name="Kim H."/>
            <person name="Lee S."/>
            <person name="Lin J."/>
            <person name="Dujmic Z."/>
            <person name="Kim W."/>
            <person name="Talag J."/>
            <person name="Zuccolo A."/>
            <person name="Fan C."/>
            <person name="Sebastian A."/>
            <person name="Kramer M."/>
            <person name="Spiegel L."/>
            <person name="Nascimento L."/>
            <person name="Zutavern T."/>
            <person name="Miller B."/>
            <person name="Ambroise C."/>
            <person name="Muller S."/>
            <person name="Spooner W."/>
            <person name="Narechania A."/>
            <person name="Ren L."/>
            <person name="Wei S."/>
            <person name="Kumari S."/>
            <person name="Faga B."/>
            <person name="Levy M.J."/>
            <person name="McMahan L."/>
            <person name="Van Buren P."/>
            <person name="Vaughn M.W."/>
            <person name="Ying K."/>
            <person name="Yeh C.-T."/>
            <person name="Emrich S.J."/>
            <person name="Jia Y."/>
            <person name="Kalyanaraman A."/>
            <person name="Hsia A.-P."/>
            <person name="Barbazuk W.B."/>
            <person name="Baucom R.S."/>
            <person name="Brutnell T.P."/>
            <person name="Carpita N.C."/>
            <person name="Chaparro C."/>
            <person name="Chia J.-M."/>
            <person name="Deragon J.-M."/>
            <person name="Estill J.C."/>
            <person name="Fu Y."/>
            <person name="Jeddeloh J.A."/>
            <person name="Han Y."/>
            <person name="Lee H."/>
            <person name="Li P."/>
            <person name="Lisch D.R."/>
            <person name="Liu S."/>
            <person name="Liu Z."/>
            <person name="Nagel D.H."/>
            <person name="McCann M.C."/>
            <person name="SanMiguel P."/>
            <person name="Myers A.M."/>
            <person name="Nettleton D."/>
            <person name="Nguyen J."/>
            <person name="Penning B.W."/>
            <person name="Ponnala L."/>
            <person name="Schneider K.L."/>
            <person name="Schwartz D.C."/>
            <person name="Sharma A."/>
            <person name="Soderlund C."/>
            <person name="Springer N.M."/>
            <person name="Sun Q."/>
            <person name="Wang H."/>
            <person name="Waterman M."/>
            <person name="Westerman R."/>
            <person name="Wolfgruber T.K."/>
            <person name="Yang L."/>
            <person name="Yu Y."/>
            <person name="Zhang L."/>
            <person name="Zhou S."/>
            <person name="Zhu Q."/>
            <person name="Bennetzen J.L."/>
            <person name="Dawe R.K."/>
            <person name="Jiang J."/>
            <person name="Jiang N."/>
            <person name="Presting G.G."/>
            <person name="Wessler S.R."/>
            <person name="Aluru S."/>
            <person name="Martienssen R.A."/>
            <person name="Clifton S.W."/>
            <person name="McCombie W.R."/>
            <person name="Wing R.A."/>
            <person name="Wilson R.K."/>
        </authorList>
    </citation>
    <scope>NUCLEOTIDE SEQUENCE [LARGE SCALE GENOMIC DNA]</scope>
    <source>
        <strain evidence="3">cv. B73</strain>
    </source>
</reference>
<proteinExistence type="predicted"/>
<accession>A0A804U7L3</accession>
<keyword evidence="3" id="KW-1185">Reference proteome</keyword>
<reference evidence="2" key="3">
    <citation type="submission" date="2021-05" db="UniProtKB">
        <authorList>
            <consortium name="EnsemblPlants"/>
        </authorList>
    </citation>
    <scope>IDENTIFICATION</scope>
    <source>
        <strain evidence="2">cv. B73</strain>
    </source>
</reference>
<feature type="region of interest" description="Disordered" evidence="1">
    <location>
        <begin position="79"/>
        <end position="118"/>
    </location>
</feature>
<dbReference type="InParanoid" id="A0A804U7L3"/>
<dbReference type="AlphaFoldDB" id="A0A804U7L3"/>
<dbReference type="Gene3D" id="3.40.50.2000">
    <property type="entry name" value="Glycogen Phosphorylase B"/>
    <property type="match status" value="1"/>
</dbReference>
<name>A0A804U7L3_MAIZE</name>
<dbReference type="Proteomes" id="UP000007305">
    <property type="component" value="Chromosome 5"/>
</dbReference>
<sequence>MPTDLVMEGPSLPVRPHSRSPRPRHGRSSNPPFSLFPTILTPSAHDPCSPHAGMPRRIRVRQQPTPCLTVHARYLPLPPPHLRKALPHPHAGSPSTPIPPVSTPSSPRPACGGHGRHNKKAAPEILLHAPLALDSSARSSSASSAATSLHTLDCAPTRFPSPCASARPLLPPRSPALRPAIARLRSTPLQILDQTSRQQKMAIKTAMPRKKMCILLMPFFATSHIAPFTDLAFHLVAARPDDVEAAVAVTLANALVVQSALARRGASHLATVKVATYPFPSVDGLPSGVENHSMVKAATDVWRIDVVATDEKLMRPEHESLIREHAPDLIITDIHFWWNTYKIPPASVEMVWLFSGRRAEG</sequence>
<evidence type="ECO:0000313" key="2">
    <source>
        <dbReference type="EnsemblPlants" id="Zm00001eb233210_P001"/>
    </source>
</evidence>
<organism evidence="2 3">
    <name type="scientific">Zea mays</name>
    <name type="common">Maize</name>
    <dbReference type="NCBI Taxonomy" id="4577"/>
    <lineage>
        <taxon>Eukaryota</taxon>
        <taxon>Viridiplantae</taxon>
        <taxon>Streptophyta</taxon>
        <taxon>Embryophyta</taxon>
        <taxon>Tracheophyta</taxon>
        <taxon>Spermatophyta</taxon>
        <taxon>Magnoliopsida</taxon>
        <taxon>Liliopsida</taxon>
        <taxon>Poales</taxon>
        <taxon>Poaceae</taxon>
        <taxon>PACMAD clade</taxon>
        <taxon>Panicoideae</taxon>
        <taxon>Andropogonodae</taxon>
        <taxon>Andropogoneae</taxon>
        <taxon>Tripsacinae</taxon>
        <taxon>Zea</taxon>
    </lineage>
</organism>
<feature type="compositionally biased region" description="Basic residues" evidence="1">
    <location>
        <begin position="16"/>
        <end position="27"/>
    </location>
</feature>
<dbReference type="SUPFAM" id="SSF53756">
    <property type="entry name" value="UDP-Glycosyltransferase/glycogen phosphorylase"/>
    <property type="match status" value="1"/>
</dbReference>
<feature type="region of interest" description="Disordered" evidence="1">
    <location>
        <begin position="1"/>
        <end position="37"/>
    </location>
</feature>
<dbReference type="EnsemblPlants" id="Zm00001eb233210_T001">
    <property type="protein sequence ID" value="Zm00001eb233210_P001"/>
    <property type="gene ID" value="Zm00001eb233210"/>
</dbReference>